<evidence type="ECO:0000256" key="5">
    <source>
        <dbReference type="ARBA" id="ARBA00022692"/>
    </source>
</evidence>
<keyword evidence="3 10" id="KW-0813">Transport</keyword>
<dbReference type="InterPro" id="IPR037673">
    <property type="entry name" value="MSC/AndL"/>
</dbReference>
<keyword evidence="8 10" id="KW-0472">Membrane</keyword>
<dbReference type="AlphaFoldDB" id="A0A7S8E8H5"/>
<keyword evidence="5 10" id="KW-0812">Transmembrane</keyword>
<dbReference type="PANTHER" id="PTHR30266">
    <property type="entry name" value="MECHANOSENSITIVE CHANNEL MSCL"/>
    <property type="match status" value="1"/>
</dbReference>
<evidence type="ECO:0000256" key="6">
    <source>
        <dbReference type="ARBA" id="ARBA00022989"/>
    </source>
</evidence>
<evidence type="ECO:0000256" key="10">
    <source>
        <dbReference type="HAMAP-Rule" id="MF_00115"/>
    </source>
</evidence>
<dbReference type="InterPro" id="IPR001185">
    <property type="entry name" value="MS_channel"/>
</dbReference>
<dbReference type="GO" id="GO:0008381">
    <property type="term" value="F:mechanosensitive monoatomic ion channel activity"/>
    <property type="evidence" value="ECO:0007669"/>
    <property type="project" value="UniProtKB-UniRule"/>
</dbReference>
<evidence type="ECO:0000256" key="7">
    <source>
        <dbReference type="ARBA" id="ARBA00023065"/>
    </source>
</evidence>
<keyword evidence="12" id="KW-1185">Reference proteome</keyword>
<evidence type="ECO:0000313" key="12">
    <source>
        <dbReference type="Proteomes" id="UP000594468"/>
    </source>
</evidence>
<dbReference type="PROSITE" id="PS01327">
    <property type="entry name" value="MSCL"/>
    <property type="match status" value="1"/>
</dbReference>
<dbReference type="NCBIfam" id="TIGR00220">
    <property type="entry name" value="mscL"/>
    <property type="match status" value="1"/>
</dbReference>
<evidence type="ECO:0000256" key="9">
    <source>
        <dbReference type="ARBA" id="ARBA00023303"/>
    </source>
</evidence>
<protein>
    <recommendedName>
        <fullName evidence="10">Large-conductance mechanosensitive channel</fullName>
    </recommendedName>
</protein>
<dbReference type="SUPFAM" id="SSF81330">
    <property type="entry name" value="Gated mechanosensitive channel"/>
    <property type="match status" value="1"/>
</dbReference>
<reference evidence="11 12" key="1">
    <citation type="submission" date="2020-02" db="EMBL/GenBank/DDBJ databases">
        <authorList>
            <person name="Zheng R.K."/>
            <person name="Sun C.M."/>
        </authorList>
    </citation>
    <scope>NUCLEOTIDE SEQUENCE [LARGE SCALE GENOMIC DNA]</scope>
    <source>
        <strain evidence="12">rifampicinis</strain>
    </source>
</reference>
<feature type="transmembrane region" description="Helical" evidence="10">
    <location>
        <begin position="70"/>
        <end position="88"/>
    </location>
</feature>
<dbReference type="InterPro" id="IPR036019">
    <property type="entry name" value="MscL_channel"/>
</dbReference>
<dbReference type="Proteomes" id="UP000594468">
    <property type="component" value="Chromosome"/>
</dbReference>
<keyword evidence="9 10" id="KW-0407">Ion channel</keyword>
<organism evidence="11 12">
    <name type="scientific">Phototrophicus methaneseepsis</name>
    <dbReference type="NCBI Taxonomy" id="2710758"/>
    <lineage>
        <taxon>Bacteria</taxon>
        <taxon>Bacillati</taxon>
        <taxon>Chloroflexota</taxon>
        <taxon>Candidatus Thermofontia</taxon>
        <taxon>Phototrophicales</taxon>
        <taxon>Phototrophicaceae</taxon>
        <taxon>Phototrophicus</taxon>
    </lineage>
</organism>
<dbReference type="Gene3D" id="1.10.1200.120">
    <property type="entry name" value="Large-conductance mechanosensitive channel, MscL, domain 1"/>
    <property type="match status" value="1"/>
</dbReference>
<evidence type="ECO:0000313" key="11">
    <source>
        <dbReference type="EMBL" id="QPC82338.1"/>
    </source>
</evidence>
<evidence type="ECO:0000256" key="3">
    <source>
        <dbReference type="ARBA" id="ARBA00022448"/>
    </source>
</evidence>
<dbReference type="EMBL" id="CP062983">
    <property type="protein sequence ID" value="QPC82338.1"/>
    <property type="molecule type" value="Genomic_DNA"/>
</dbReference>
<dbReference type="Pfam" id="PF01741">
    <property type="entry name" value="MscL"/>
    <property type="match status" value="1"/>
</dbReference>
<evidence type="ECO:0000256" key="8">
    <source>
        <dbReference type="ARBA" id="ARBA00023136"/>
    </source>
</evidence>
<name>A0A7S8E8H5_9CHLR</name>
<evidence type="ECO:0000256" key="1">
    <source>
        <dbReference type="ARBA" id="ARBA00004651"/>
    </source>
</evidence>
<keyword evidence="4 10" id="KW-1003">Cell membrane</keyword>
<sequence length="134" mass="14675">MLKEFREFLMRGNVLDLAVGIIIGAAFTTIVNSVVEDIISPLIGVLTGGIDFSEVVIPLTGEASINLGNFINAVINFLIVGFVLFMIVRVANRLTRQQEEEKAAEEAAPAEPTTDEKLLVAIEKLNTYLDRQQV</sequence>
<comment type="subunit">
    <text evidence="10">Homopentamer.</text>
</comment>
<dbReference type="HAMAP" id="MF_00115">
    <property type="entry name" value="MscL"/>
    <property type="match status" value="1"/>
</dbReference>
<dbReference type="GO" id="GO:0005886">
    <property type="term" value="C:plasma membrane"/>
    <property type="evidence" value="ECO:0007669"/>
    <property type="project" value="UniProtKB-SubCell"/>
</dbReference>
<dbReference type="PRINTS" id="PR01264">
    <property type="entry name" value="MECHCHANNEL"/>
</dbReference>
<feature type="transmembrane region" description="Helical" evidence="10">
    <location>
        <begin position="12"/>
        <end position="35"/>
    </location>
</feature>
<accession>A0A7S8E8H5</accession>
<proteinExistence type="inferred from homology"/>
<evidence type="ECO:0000256" key="4">
    <source>
        <dbReference type="ARBA" id="ARBA00022475"/>
    </source>
</evidence>
<evidence type="ECO:0000256" key="2">
    <source>
        <dbReference type="ARBA" id="ARBA00007254"/>
    </source>
</evidence>
<dbReference type="RefSeq" id="WP_195170407.1">
    <property type="nucleotide sequence ID" value="NZ_CP062983.1"/>
</dbReference>
<keyword evidence="6 10" id="KW-1133">Transmembrane helix</keyword>
<comment type="function">
    <text evidence="10">Channel that opens in response to stretch forces in the membrane lipid bilayer. May participate in the regulation of osmotic pressure changes within the cell.</text>
</comment>
<keyword evidence="7 10" id="KW-0406">Ion transport</keyword>
<dbReference type="InterPro" id="IPR019823">
    <property type="entry name" value="Mechanosensitive_channel_CS"/>
</dbReference>
<comment type="similarity">
    <text evidence="2 10">Belongs to the MscL family.</text>
</comment>
<gene>
    <name evidence="10 11" type="primary">mscL</name>
    <name evidence="11" type="ORF">G4Y79_22065</name>
</gene>
<dbReference type="KEGG" id="pmet:G4Y79_22065"/>
<dbReference type="PANTHER" id="PTHR30266:SF2">
    <property type="entry name" value="LARGE-CONDUCTANCE MECHANOSENSITIVE CHANNEL"/>
    <property type="match status" value="1"/>
</dbReference>
<comment type="subcellular location">
    <subcellularLocation>
        <location evidence="1 10">Cell membrane</location>
        <topology evidence="1 10">Multi-pass membrane protein</topology>
    </subcellularLocation>
</comment>